<sequence>MDNFEKATDRAVKGTELGRYRSIKITPEALLNFFGPNGGIPASATIKSANYSIDHNIFTIIIEDESFEAIKSGDVIPGYDTLG</sequence>
<name>A0A0F9ABJ0_9ZZZZ</name>
<dbReference type="AlphaFoldDB" id="A0A0F9ABJ0"/>
<accession>A0A0F9ABJ0</accession>
<reference evidence="1" key="1">
    <citation type="journal article" date="2015" name="Nature">
        <title>Complex archaea that bridge the gap between prokaryotes and eukaryotes.</title>
        <authorList>
            <person name="Spang A."/>
            <person name="Saw J.H."/>
            <person name="Jorgensen S.L."/>
            <person name="Zaremba-Niedzwiedzka K."/>
            <person name="Martijn J."/>
            <person name="Lind A.E."/>
            <person name="van Eijk R."/>
            <person name="Schleper C."/>
            <person name="Guy L."/>
            <person name="Ettema T.J."/>
        </authorList>
    </citation>
    <scope>NUCLEOTIDE SEQUENCE</scope>
</reference>
<gene>
    <name evidence="1" type="ORF">LCGC14_2591310</name>
</gene>
<protein>
    <submittedName>
        <fullName evidence="1">Uncharacterized protein</fullName>
    </submittedName>
</protein>
<proteinExistence type="predicted"/>
<comment type="caution">
    <text evidence="1">The sequence shown here is derived from an EMBL/GenBank/DDBJ whole genome shotgun (WGS) entry which is preliminary data.</text>
</comment>
<dbReference type="EMBL" id="LAZR01043506">
    <property type="protein sequence ID" value="KKL06909.1"/>
    <property type="molecule type" value="Genomic_DNA"/>
</dbReference>
<organism evidence="1">
    <name type="scientific">marine sediment metagenome</name>
    <dbReference type="NCBI Taxonomy" id="412755"/>
    <lineage>
        <taxon>unclassified sequences</taxon>
        <taxon>metagenomes</taxon>
        <taxon>ecological metagenomes</taxon>
    </lineage>
</organism>
<evidence type="ECO:0000313" key="1">
    <source>
        <dbReference type="EMBL" id="KKL06909.1"/>
    </source>
</evidence>